<gene>
    <name evidence="2" type="ORF">TRFO_36895</name>
</gene>
<sequence>MLPILKSAIEYSKLRNFPLSSEEENSPQIYISSLPTIPFSIINAENNAMMHIINEKENNKNKNEENEENEEKEKNEENEEKNENENDGKNEMRNNAGKLVKRQINDRDDEDDEVKNLVDHLTQCDGTFPLCNPSKIKKLPDGFEKMTNLNKKSSEVTVTDLLTALREDRVTDTYKLQSSYATAYIRRSKK</sequence>
<comment type="caution">
    <text evidence="2">The sequence shown here is derived from an EMBL/GenBank/DDBJ whole genome shotgun (WGS) entry which is preliminary data.</text>
</comment>
<organism evidence="2 3">
    <name type="scientific">Tritrichomonas foetus</name>
    <dbReference type="NCBI Taxonomy" id="1144522"/>
    <lineage>
        <taxon>Eukaryota</taxon>
        <taxon>Metamonada</taxon>
        <taxon>Parabasalia</taxon>
        <taxon>Tritrichomonadida</taxon>
        <taxon>Tritrichomonadidae</taxon>
        <taxon>Tritrichomonas</taxon>
    </lineage>
</organism>
<name>A0A1J4JCP1_9EUKA</name>
<evidence type="ECO:0000313" key="2">
    <source>
        <dbReference type="EMBL" id="OHS96970.1"/>
    </source>
</evidence>
<evidence type="ECO:0000313" key="3">
    <source>
        <dbReference type="Proteomes" id="UP000179807"/>
    </source>
</evidence>
<feature type="compositionally biased region" description="Basic and acidic residues" evidence="1">
    <location>
        <begin position="71"/>
        <end position="92"/>
    </location>
</feature>
<proteinExistence type="predicted"/>
<protein>
    <submittedName>
        <fullName evidence="2">Uncharacterized protein</fullName>
    </submittedName>
</protein>
<dbReference type="RefSeq" id="XP_068350107.1">
    <property type="nucleotide sequence ID" value="XM_068511107.1"/>
</dbReference>
<dbReference type="VEuPathDB" id="TrichDB:TRFO_36895"/>
<feature type="region of interest" description="Disordered" evidence="1">
    <location>
        <begin position="55"/>
        <end position="109"/>
    </location>
</feature>
<dbReference type="EMBL" id="MLAK01001146">
    <property type="protein sequence ID" value="OHS96970.1"/>
    <property type="molecule type" value="Genomic_DNA"/>
</dbReference>
<dbReference type="Proteomes" id="UP000179807">
    <property type="component" value="Unassembled WGS sequence"/>
</dbReference>
<dbReference type="AlphaFoldDB" id="A0A1J4JCP1"/>
<evidence type="ECO:0000256" key="1">
    <source>
        <dbReference type="SAM" id="MobiDB-lite"/>
    </source>
</evidence>
<reference evidence="2" key="1">
    <citation type="submission" date="2016-10" db="EMBL/GenBank/DDBJ databases">
        <authorList>
            <person name="Benchimol M."/>
            <person name="Almeida L.G."/>
            <person name="Vasconcelos A.T."/>
            <person name="Perreira-Neves A."/>
            <person name="Rosa I.A."/>
            <person name="Tasca T."/>
            <person name="Bogo M.R."/>
            <person name="de Souza W."/>
        </authorList>
    </citation>
    <scope>NUCLEOTIDE SEQUENCE [LARGE SCALE GENOMIC DNA]</scope>
    <source>
        <strain evidence="2">K</strain>
    </source>
</reference>
<dbReference type="GeneID" id="94845811"/>
<accession>A0A1J4JCP1</accession>
<feature type="compositionally biased region" description="Basic and acidic residues" evidence="1">
    <location>
        <begin position="55"/>
        <end position="64"/>
    </location>
</feature>
<keyword evidence="3" id="KW-1185">Reference proteome</keyword>